<dbReference type="Proteomes" id="UP000499080">
    <property type="component" value="Unassembled WGS sequence"/>
</dbReference>
<evidence type="ECO:0000313" key="1">
    <source>
        <dbReference type="EMBL" id="GBM43575.1"/>
    </source>
</evidence>
<proteinExistence type="predicted"/>
<reference evidence="1 2" key="1">
    <citation type="journal article" date="2019" name="Sci. Rep.">
        <title>Orb-weaving spider Araneus ventricosus genome elucidates the spidroin gene catalogue.</title>
        <authorList>
            <person name="Kono N."/>
            <person name="Nakamura H."/>
            <person name="Ohtoshi R."/>
            <person name="Moran D.A.P."/>
            <person name="Shinohara A."/>
            <person name="Yoshida Y."/>
            <person name="Fujiwara M."/>
            <person name="Mori M."/>
            <person name="Tomita M."/>
            <person name="Arakawa K."/>
        </authorList>
    </citation>
    <scope>NUCLEOTIDE SEQUENCE [LARGE SCALE GENOMIC DNA]</scope>
</reference>
<sequence>MGMLDCKGLEVVRKQFLTYPTRSVKSERGEGCVGVLLSACELVDGMNTTHSLGITRIVAPLDKVNDFIQIVLRLKEIPSASELTKNTLIPIKICDNRGLQGLKRIIVERHDYSATTISSLRNSDVLWT</sequence>
<evidence type="ECO:0000313" key="2">
    <source>
        <dbReference type="Proteomes" id="UP000499080"/>
    </source>
</evidence>
<keyword evidence="2" id="KW-1185">Reference proteome</keyword>
<dbReference type="AlphaFoldDB" id="A0A4Y2FSX9"/>
<protein>
    <submittedName>
        <fullName evidence="1">Uncharacterized protein</fullName>
    </submittedName>
</protein>
<organism evidence="1 2">
    <name type="scientific">Araneus ventricosus</name>
    <name type="common">Orbweaver spider</name>
    <name type="synonym">Epeira ventricosa</name>
    <dbReference type="NCBI Taxonomy" id="182803"/>
    <lineage>
        <taxon>Eukaryota</taxon>
        <taxon>Metazoa</taxon>
        <taxon>Ecdysozoa</taxon>
        <taxon>Arthropoda</taxon>
        <taxon>Chelicerata</taxon>
        <taxon>Arachnida</taxon>
        <taxon>Araneae</taxon>
        <taxon>Araneomorphae</taxon>
        <taxon>Entelegynae</taxon>
        <taxon>Araneoidea</taxon>
        <taxon>Araneidae</taxon>
        <taxon>Araneus</taxon>
    </lineage>
</organism>
<dbReference type="EMBL" id="BGPR01001034">
    <property type="protein sequence ID" value="GBM43575.1"/>
    <property type="molecule type" value="Genomic_DNA"/>
</dbReference>
<accession>A0A4Y2FSX9</accession>
<name>A0A4Y2FSX9_ARAVE</name>
<comment type="caution">
    <text evidence="1">The sequence shown here is derived from an EMBL/GenBank/DDBJ whole genome shotgun (WGS) entry which is preliminary data.</text>
</comment>
<gene>
    <name evidence="1" type="ORF">AVEN_67084_1</name>
</gene>